<evidence type="ECO:0000259" key="9">
    <source>
        <dbReference type="Pfam" id="PF13962"/>
    </source>
</evidence>
<keyword evidence="11" id="KW-1185">Reference proteome</keyword>
<dbReference type="EMBL" id="SZYD01000009">
    <property type="protein sequence ID" value="KAD5317178.1"/>
    <property type="molecule type" value="Genomic_DNA"/>
</dbReference>
<dbReference type="InterPro" id="IPR036770">
    <property type="entry name" value="Ankyrin_rpt-contain_sf"/>
</dbReference>
<feature type="repeat" description="ANK" evidence="7">
    <location>
        <begin position="112"/>
        <end position="133"/>
    </location>
</feature>
<keyword evidence="4 8" id="KW-1133">Transmembrane helix</keyword>
<dbReference type="SMART" id="SM00248">
    <property type="entry name" value="ANK"/>
    <property type="match status" value="9"/>
</dbReference>
<evidence type="ECO:0000256" key="5">
    <source>
        <dbReference type="ARBA" id="ARBA00023043"/>
    </source>
</evidence>
<dbReference type="InterPro" id="IPR002110">
    <property type="entry name" value="Ankyrin_rpt"/>
</dbReference>
<accession>A0A5N6NTP5</accession>
<sequence length="641" mass="71250">MNIGHNNLKFQLVEAAKNGDRQNIATQNAETILSFCTNHRKDTLLHIAAVFGHDQLTQDIANRFPGLVTCKNFIGDTPIHVAARSGKILVVKSLLTMENPPNDDYKIAANEDGNTPLHEALIHNRDDVAEFLLWEIGDLKNVLVKVNKKGKSPLNLAVESQNTKMVEKNLKIGCGNSQNIGTDDQHANTNESLDSILRDAILGKIQGNAQNSKRIANPCRSNIASASRARVDEDVETTKHVLHAAVAGKDIDILRMVAEKIVRVPLPDNNSHLLHLAASQGVPDFVKYLLDMFNMDVLRHDKEGFCPIHLASKNGHLQVTIELLQRYPDAREFLSERHQNVLHVAAENGKVNIVQNILKTEWAEFLLNEKDKDGNTPLHLATKNWHPKVVSVLTWAPRVDLKQVNHEGLTALEVAEKYMEVMAPFKKRLTWIALRSVGTPRDQNKDPETVKRLEAAMYEPNNMDYCKGRVNTLLLVSALVGAATFAAGFTMPGGNSSSDSQHAGMASMLHKIRFRLFVICDSIAMYSSIIVMVMLMWAQLGDLNLMLNALRKAQLLLGLSLAMMSLTFLAGVNLVVTESSSISIVIFNMILEDKGKSICQNYEEVDAPVEEVTPEEKVEIRAEIRNSEIHNMLKGDLVEHV</sequence>
<dbReference type="PROSITE" id="PS50297">
    <property type="entry name" value="ANK_REP_REGION"/>
    <property type="match status" value="3"/>
</dbReference>
<dbReference type="PANTHER" id="PTHR24186">
    <property type="entry name" value="PROTEIN PHOSPHATASE 1 REGULATORY SUBUNIT"/>
    <property type="match status" value="1"/>
</dbReference>
<feature type="repeat" description="ANK" evidence="7">
    <location>
        <begin position="74"/>
        <end position="95"/>
    </location>
</feature>
<feature type="transmembrane region" description="Helical" evidence="8">
    <location>
        <begin position="473"/>
        <end position="493"/>
    </location>
</feature>
<dbReference type="PANTHER" id="PTHR24186:SF46">
    <property type="entry name" value="PROTEIN ACCELERATED CELL DEATH 6-LIKE"/>
    <property type="match status" value="1"/>
</dbReference>
<evidence type="ECO:0000256" key="8">
    <source>
        <dbReference type="SAM" id="Phobius"/>
    </source>
</evidence>
<name>A0A5N6NTP5_9ASTR</name>
<dbReference type="Proteomes" id="UP000326396">
    <property type="component" value="Linkage Group LG17"/>
</dbReference>
<keyword evidence="5 7" id="KW-0040">ANK repeat</keyword>
<evidence type="ECO:0000313" key="11">
    <source>
        <dbReference type="Proteomes" id="UP000326396"/>
    </source>
</evidence>
<evidence type="ECO:0000256" key="1">
    <source>
        <dbReference type="ARBA" id="ARBA00004141"/>
    </source>
</evidence>
<gene>
    <name evidence="10" type="ORF">E3N88_17124</name>
</gene>
<organism evidence="10 11">
    <name type="scientific">Mikania micrantha</name>
    <name type="common">bitter vine</name>
    <dbReference type="NCBI Taxonomy" id="192012"/>
    <lineage>
        <taxon>Eukaryota</taxon>
        <taxon>Viridiplantae</taxon>
        <taxon>Streptophyta</taxon>
        <taxon>Embryophyta</taxon>
        <taxon>Tracheophyta</taxon>
        <taxon>Spermatophyta</taxon>
        <taxon>Magnoliopsida</taxon>
        <taxon>eudicotyledons</taxon>
        <taxon>Gunneridae</taxon>
        <taxon>Pentapetalae</taxon>
        <taxon>asterids</taxon>
        <taxon>campanulids</taxon>
        <taxon>Asterales</taxon>
        <taxon>Asteraceae</taxon>
        <taxon>Asteroideae</taxon>
        <taxon>Heliantheae alliance</taxon>
        <taxon>Eupatorieae</taxon>
        <taxon>Mikania</taxon>
    </lineage>
</organism>
<evidence type="ECO:0000256" key="7">
    <source>
        <dbReference type="PROSITE-ProRule" id="PRU00023"/>
    </source>
</evidence>
<keyword evidence="6 8" id="KW-0472">Membrane</keyword>
<reference evidence="10 11" key="1">
    <citation type="submission" date="2019-05" db="EMBL/GenBank/DDBJ databases">
        <title>Mikania micrantha, genome provides insights into the molecular mechanism of rapid growth.</title>
        <authorList>
            <person name="Liu B."/>
        </authorList>
    </citation>
    <scope>NUCLEOTIDE SEQUENCE [LARGE SCALE GENOMIC DNA]</scope>
    <source>
        <strain evidence="10">NLD-2019</strain>
        <tissue evidence="10">Leaf</tissue>
    </source>
</reference>
<dbReference type="Pfam" id="PF12796">
    <property type="entry name" value="Ank_2"/>
    <property type="match status" value="3"/>
</dbReference>
<comment type="subcellular location">
    <subcellularLocation>
        <location evidence="1">Membrane</location>
        <topology evidence="1">Multi-pass membrane protein</topology>
    </subcellularLocation>
</comment>
<feature type="repeat" description="ANK" evidence="7">
    <location>
        <begin position="373"/>
        <end position="393"/>
    </location>
</feature>
<evidence type="ECO:0000313" key="10">
    <source>
        <dbReference type="EMBL" id="KAD5317178.1"/>
    </source>
</evidence>
<feature type="domain" description="PGG" evidence="9">
    <location>
        <begin position="467"/>
        <end position="573"/>
    </location>
</feature>
<dbReference type="Pfam" id="PF13962">
    <property type="entry name" value="PGG"/>
    <property type="match status" value="1"/>
</dbReference>
<dbReference type="OrthoDB" id="598775at2759"/>
<comment type="caution">
    <text evidence="10">The sequence shown here is derived from an EMBL/GenBank/DDBJ whole genome shotgun (WGS) entry which is preliminary data.</text>
</comment>
<dbReference type="Gene3D" id="1.25.40.20">
    <property type="entry name" value="Ankyrin repeat-containing domain"/>
    <property type="match status" value="3"/>
</dbReference>
<feature type="transmembrane region" description="Helical" evidence="8">
    <location>
        <begin position="555"/>
        <end position="576"/>
    </location>
</feature>
<dbReference type="SUPFAM" id="SSF48403">
    <property type="entry name" value="Ankyrin repeat"/>
    <property type="match status" value="2"/>
</dbReference>
<dbReference type="GO" id="GO:0005886">
    <property type="term" value="C:plasma membrane"/>
    <property type="evidence" value="ECO:0007669"/>
    <property type="project" value="TreeGrafter"/>
</dbReference>
<feature type="transmembrane region" description="Helical" evidence="8">
    <location>
        <begin position="514"/>
        <end position="535"/>
    </location>
</feature>
<dbReference type="AlphaFoldDB" id="A0A5N6NTP5"/>
<dbReference type="PROSITE" id="PS50088">
    <property type="entry name" value="ANK_REPEAT"/>
    <property type="match status" value="3"/>
</dbReference>
<evidence type="ECO:0000256" key="6">
    <source>
        <dbReference type="ARBA" id="ARBA00023136"/>
    </source>
</evidence>
<proteinExistence type="predicted"/>
<dbReference type="InterPro" id="IPR026961">
    <property type="entry name" value="PGG_dom"/>
</dbReference>
<evidence type="ECO:0000256" key="2">
    <source>
        <dbReference type="ARBA" id="ARBA00022692"/>
    </source>
</evidence>
<protein>
    <recommendedName>
        <fullName evidence="9">PGG domain-containing protein</fullName>
    </recommendedName>
</protein>
<keyword evidence="2 8" id="KW-0812">Transmembrane</keyword>
<evidence type="ECO:0000256" key="4">
    <source>
        <dbReference type="ARBA" id="ARBA00022989"/>
    </source>
</evidence>
<evidence type="ECO:0000256" key="3">
    <source>
        <dbReference type="ARBA" id="ARBA00022737"/>
    </source>
</evidence>
<keyword evidence="3" id="KW-0677">Repeat</keyword>